<gene>
    <name evidence="1" type="ORF">LCGC14_1995470</name>
</gene>
<name>A0A0F9F4N4_9ZZZZ</name>
<sequence length="175" mass="19436">MRGFPLSYSGWLRGCPQFEILASVVVSATVPMMNRLVWLKVTTQRFLHHKPVLHDVISRRAVRVVVGFEHNIPTGRFRLPAPARVRSKALDCVPAREAVSQVFSAPAAITNVVDEYPARAPAILAGSSNRKAALFFVSTRMLLQSLIVEVQERSCRFGHFSWLQGSRSTSHGNPS</sequence>
<dbReference type="AlphaFoldDB" id="A0A0F9F4N4"/>
<organism evidence="1">
    <name type="scientific">marine sediment metagenome</name>
    <dbReference type="NCBI Taxonomy" id="412755"/>
    <lineage>
        <taxon>unclassified sequences</taxon>
        <taxon>metagenomes</taxon>
        <taxon>ecological metagenomes</taxon>
    </lineage>
</organism>
<accession>A0A0F9F4N4</accession>
<evidence type="ECO:0000313" key="1">
    <source>
        <dbReference type="EMBL" id="KKL81369.1"/>
    </source>
</evidence>
<reference evidence="1" key="1">
    <citation type="journal article" date="2015" name="Nature">
        <title>Complex archaea that bridge the gap between prokaryotes and eukaryotes.</title>
        <authorList>
            <person name="Spang A."/>
            <person name="Saw J.H."/>
            <person name="Jorgensen S.L."/>
            <person name="Zaremba-Niedzwiedzka K."/>
            <person name="Martijn J."/>
            <person name="Lind A.E."/>
            <person name="van Eijk R."/>
            <person name="Schleper C."/>
            <person name="Guy L."/>
            <person name="Ettema T.J."/>
        </authorList>
    </citation>
    <scope>NUCLEOTIDE SEQUENCE</scope>
</reference>
<dbReference type="EMBL" id="LAZR01022582">
    <property type="protein sequence ID" value="KKL81369.1"/>
    <property type="molecule type" value="Genomic_DNA"/>
</dbReference>
<proteinExistence type="predicted"/>
<comment type="caution">
    <text evidence="1">The sequence shown here is derived from an EMBL/GenBank/DDBJ whole genome shotgun (WGS) entry which is preliminary data.</text>
</comment>
<protein>
    <submittedName>
        <fullName evidence="1">Uncharacterized protein</fullName>
    </submittedName>
</protein>